<protein>
    <submittedName>
        <fullName evidence="1">Uncharacterized protein</fullName>
    </submittedName>
</protein>
<proteinExistence type="predicted"/>
<dbReference type="EMBL" id="MHOX01000020">
    <property type="protein sequence ID" value="OGZ70762.1"/>
    <property type="molecule type" value="Genomic_DNA"/>
</dbReference>
<organism evidence="1 2">
    <name type="scientific">Candidatus Staskawiczbacteria bacterium RIFCSPLOWO2_01_FULL_33_9</name>
    <dbReference type="NCBI Taxonomy" id="1802211"/>
    <lineage>
        <taxon>Bacteria</taxon>
        <taxon>Candidatus Staskawicziibacteriota</taxon>
    </lineage>
</organism>
<dbReference type="Proteomes" id="UP000176308">
    <property type="component" value="Unassembled WGS sequence"/>
</dbReference>
<accession>A0A1G2I7I8</accession>
<evidence type="ECO:0000313" key="2">
    <source>
        <dbReference type="Proteomes" id="UP000176308"/>
    </source>
</evidence>
<dbReference type="AlphaFoldDB" id="A0A1G2I7I8"/>
<evidence type="ECO:0000313" key="1">
    <source>
        <dbReference type="EMBL" id="OGZ70762.1"/>
    </source>
</evidence>
<comment type="caution">
    <text evidence="1">The sequence shown here is derived from an EMBL/GenBank/DDBJ whole genome shotgun (WGS) entry which is preliminary data.</text>
</comment>
<name>A0A1G2I7I8_9BACT</name>
<gene>
    <name evidence="1" type="ORF">A2904_02555</name>
</gene>
<reference evidence="1 2" key="1">
    <citation type="journal article" date="2016" name="Nat. Commun.">
        <title>Thousands of microbial genomes shed light on interconnected biogeochemical processes in an aquifer system.</title>
        <authorList>
            <person name="Anantharaman K."/>
            <person name="Brown C.T."/>
            <person name="Hug L.A."/>
            <person name="Sharon I."/>
            <person name="Castelle C.J."/>
            <person name="Probst A.J."/>
            <person name="Thomas B.C."/>
            <person name="Singh A."/>
            <person name="Wilkins M.J."/>
            <person name="Karaoz U."/>
            <person name="Brodie E.L."/>
            <person name="Williams K.H."/>
            <person name="Hubbard S.S."/>
            <person name="Banfield J.F."/>
        </authorList>
    </citation>
    <scope>NUCLEOTIDE SEQUENCE [LARGE SCALE GENOMIC DNA]</scope>
</reference>
<sequence length="137" mass="14921">MTGNEGFDRNALALSYGVDFGVLRLWAESNDAYRERLSGVLRGSGKIIEAHEVFSGRRYDDPEQGVVGPMAGITGALAQAMSGRDYSPHNPERQIGDDIATGVVVKEGRKLEESIARIFGLLGPEAGMDFLDSRYKK</sequence>